<dbReference type="InterPro" id="IPR050090">
    <property type="entry name" value="Tyrosine_recombinase_XerCD"/>
</dbReference>
<dbReference type="InterPro" id="IPR004107">
    <property type="entry name" value="Integrase_SAM-like_N"/>
</dbReference>
<evidence type="ECO:0000256" key="2">
    <source>
        <dbReference type="ARBA" id="ARBA00022908"/>
    </source>
</evidence>
<feature type="domain" description="Core-binding (CB)" evidence="7">
    <location>
        <begin position="84"/>
        <end position="162"/>
    </location>
</feature>
<dbReference type="PANTHER" id="PTHR30349:SF64">
    <property type="entry name" value="PROPHAGE INTEGRASE INTD-RELATED"/>
    <property type="match status" value="1"/>
</dbReference>
<dbReference type="Proteomes" id="UP001499938">
    <property type="component" value="Unassembled WGS sequence"/>
</dbReference>
<dbReference type="InterPro" id="IPR013762">
    <property type="entry name" value="Integrase-like_cat_sf"/>
</dbReference>
<proteinExistence type="inferred from homology"/>
<reference evidence="9" key="1">
    <citation type="journal article" date="2019" name="Int. J. Syst. Evol. Microbiol.">
        <title>The Global Catalogue of Microorganisms (GCM) 10K type strain sequencing project: providing services to taxonomists for standard genome sequencing and annotation.</title>
        <authorList>
            <consortium name="The Broad Institute Genomics Platform"/>
            <consortium name="The Broad Institute Genome Sequencing Center for Infectious Disease"/>
            <person name="Wu L."/>
            <person name="Ma J."/>
        </authorList>
    </citation>
    <scope>NUCLEOTIDE SEQUENCE [LARGE SCALE GENOMIC DNA]</scope>
    <source>
        <strain evidence="9">JCM 15592</strain>
    </source>
</reference>
<dbReference type="InterPro" id="IPR011010">
    <property type="entry name" value="DNA_brk_join_enz"/>
</dbReference>
<keyword evidence="9" id="KW-1185">Reference proteome</keyword>
<dbReference type="PROSITE" id="PS51898">
    <property type="entry name" value="TYR_RECOMBINASE"/>
    <property type="match status" value="1"/>
</dbReference>
<evidence type="ECO:0000256" key="3">
    <source>
        <dbReference type="ARBA" id="ARBA00023125"/>
    </source>
</evidence>
<keyword evidence="2" id="KW-0229">DNA integration</keyword>
<dbReference type="Pfam" id="PF00589">
    <property type="entry name" value="Phage_integrase"/>
    <property type="match status" value="1"/>
</dbReference>
<dbReference type="Gene3D" id="1.10.443.10">
    <property type="entry name" value="Intergrase catalytic core"/>
    <property type="match status" value="1"/>
</dbReference>
<feature type="domain" description="Tyr recombinase" evidence="6">
    <location>
        <begin position="181"/>
        <end position="373"/>
    </location>
</feature>
<keyword evidence="4" id="KW-0233">DNA recombination</keyword>
<evidence type="ECO:0000256" key="4">
    <source>
        <dbReference type="ARBA" id="ARBA00023172"/>
    </source>
</evidence>
<accession>A0ABP4Y278</accession>
<evidence type="ECO:0000256" key="5">
    <source>
        <dbReference type="PROSITE-ProRule" id="PRU01248"/>
    </source>
</evidence>
<dbReference type="EMBL" id="BAAAPO010000038">
    <property type="protein sequence ID" value="GAA1799427.1"/>
    <property type="molecule type" value="Genomic_DNA"/>
</dbReference>
<dbReference type="SUPFAM" id="SSF56349">
    <property type="entry name" value="DNA breaking-rejoining enzymes"/>
    <property type="match status" value="1"/>
</dbReference>
<name>A0ABP4Y278_9MICO</name>
<organism evidence="8 9">
    <name type="scientific">Nostocoides veronense</name>
    <dbReference type="NCBI Taxonomy" id="330836"/>
    <lineage>
        <taxon>Bacteria</taxon>
        <taxon>Bacillati</taxon>
        <taxon>Actinomycetota</taxon>
        <taxon>Actinomycetes</taxon>
        <taxon>Micrococcales</taxon>
        <taxon>Intrasporangiaceae</taxon>
        <taxon>Nostocoides</taxon>
    </lineage>
</organism>
<dbReference type="Gene3D" id="1.10.150.130">
    <property type="match status" value="1"/>
</dbReference>
<dbReference type="CDD" id="cd01189">
    <property type="entry name" value="INT_ICEBs1_C_like"/>
    <property type="match status" value="1"/>
</dbReference>
<evidence type="ECO:0000313" key="9">
    <source>
        <dbReference type="Proteomes" id="UP001499938"/>
    </source>
</evidence>
<dbReference type="InterPro" id="IPR002104">
    <property type="entry name" value="Integrase_catalytic"/>
</dbReference>
<evidence type="ECO:0000259" key="7">
    <source>
        <dbReference type="PROSITE" id="PS51900"/>
    </source>
</evidence>
<evidence type="ECO:0000259" key="6">
    <source>
        <dbReference type="PROSITE" id="PS51898"/>
    </source>
</evidence>
<evidence type="ECO:0000313" key="8">
    <source>
        <dbReference type="EMBL" id="GAA1799427.1"/>
    </source>
</evidence>
<dbReference type="PANTHER" id="PTHR30349">
    <property type="entry name" value="PHAGE INTEGRASE-RELATED"/>
    <property type="match status" value="1"/>
</dbReference>
<gene>
    <name evidence="8" type="ORF">GCM10009811_24200</name>
</gene>
<dbReference type="Pfam" id="PF26003">
    <property type="entry name" value="Integrase_N_phage"/>
    <property type="match status" value="1"/>
</dbReference>
<evidence type="ECO:0000256" key="1">
    <source>
        <dbReference type="ARBA" id="ARBA00008857"/>
    </source>
</evidence>
<dbReference type="PROSITE" id="PS51900">
    <property type="entry name" value="CB"/>
    <property type="match status" value="1"/>
</dbReference>
<dbReference type="InterPro" id="IPR058717">
    <property type="entry name" value="Phage_L5_Integrase_N"/>
</dbReference>
<keyword evidence="3 5" id="KW-0238">DNA-binding</keyword>
<protein>
    <submittedName>
        <fullName evidence="8">Site-specific integrase</fullName>
    </submittedName>
</protein>
<dbReference type="InterPro" id="IPR010998">
    <property type="entry name" value="Integrase_recombinase_N"/>
</dbReference>
<sequence length="391" mass="43409">MSACDPGCHAMTRAKRDFGTIRKRANGRWQAFYMGPDQAFHRAPSTFDTKMDAEAWLVAERRLLQNDEWSPARSRRAKVKRSTEMFGPYAEAWLEQRDLKPRTRALYRSQLDRFILPAFGEVSLRDITPQAVRKWHIGLGTKTPTQRAHTYSLLRSILSTAVTDEILGSNPCRVRGAGVTKRARSIEPATLGDLEAVLDGIPDAWRALVLIGAWCGLRFGEVTELRRKDVDLAAGVIHVERGVVRVHGEVSVDTPKTAASVRAVAIPPHLVPALREHLKKHVAAGREALLFPSLGDLDIQLHSNTFRRHWIKARNSAGRPDLRVHDLRHTGAVMAAQSGATLAELMARIGHSTPRAALRYQHAAQGRDAVIAARMSKEAKKWAKRRGAVGG</sequence>
<comment type="caution">
    <text evidence="8">The sequence shown here is derived from an EMBL/GenBank/DDBJ whole genome shotgun (WGS) entry which is preliminary data.</text>
</comment>
<dbReference type="InterPro" id="IPR044068">
    <property type="entry name" value="CB"/>
</dbReference>
<dbReference type="Pfam" id="PF14659">
    <property type="entry name" value="Phage_int_SAM_3"/>
    <property type="match status" value="1"/>
</dbReference>
<comment type="similarity">
    <text evidence="1">Belongs to the 'phage' integrase family.</text>
</comment>